<feature type="region of interest" description="Disordered" evidence="1">
    <location>
        <begin position="230"/>
        <end position="263"/>
    </location>
</feature>
<feature type="region of interest" description="Disordered" evidence="1">
    <location>
        <begin position="1"/>
        <end position="31"/>
    </location>
</feature>
<evidence type="ECO:0000313" key="2">
    <source>
        <dbReference type="EMBL" id="GJD47450.1"/>
    </source>
</evidence>
<name>A0ABQ4QRC6_9HYPH</name>
<dbReference type="EMBL" id="BPQH01000001">
    <property type="protein sequence ID" value="GJD47450.1"/>
    <property type="molecule type" value="Genomic_DNA"/>
</dbReference>
<dbReference type="Gene3D" id="1.20.120.20">
    <property type="entry name" value="Apolipoprotein"/>
    <property type="match status" value="1"/>
</dbReference>
<reference evidence="2" key="2">
    <citation type="submission" date="2021-08" db="EMBL/GenBank/DDBJ databases">
        <authorList>
            <person name="Tani A."/>
            <person name="Ola A."/>
            <person name="Ogura Y."/>
            <person name="Katsura K."/>
            <person name="Hayashi T."/>
        </authorList>
    </citation>
    <scope>NUCLEOTIDE SEQUENCE</scope>
    <source>
        <strain evidence="2">KCTC 52305</strain>
    </source>
</reference>
<evidence type="ECO:0000313" key="3">
    <source>
        <dbReference type="Proteomes" id="UP001055167"/>
    </source>
</evidence>
<sequence length="263" mass="27272">MAEHTINPANPGAPSAHTPATGPERNLHQDHDTVRGAIDAAQGSASRAANDAQATAGAMSDRVGEAAASVGGAINQTAEQLRAKADAAADRLKQGATEAVSRAHAQASQAYGTIGGQGSEAIDRARDWANDTVETGSRRYADLRDLGADRLAQGQTAVERFVTENPVLVGVVGLAAGLLLGALLPRTRQEDRTVGAWADEVRDQGMRYARDATERGRQFVETALDQAQDAASAAATAATDELKQRGAGPEPQPGRPTGTIQTH</sequence>
<protein>
    <recommendedName>
        <fullName evidence="4">DUF3618 domain-containing protein</fullName>
    </recommendedName>
</protein>
<evidence type="ECO:0000256" key="1">
    <source>
        <dbReference type="SAM" id="MobiDB-lite"/>
    </source>
</evidence>
<evidence type="ECO:0008006" key="4">
    <source>
        <dbReference type="Google" id="ProtNLM"/>
    </source>
</evidence>
<organism evidence="2 3">
    <name type="scientific">Methylobacterium crusticola</name>
    <dbReference type="NCBI Taxonomy" id="1697972"/>
    <lineage>
        <taxon>Bacteria</taxon>
        <taxon>Pseudomonadati</taxon>
        <taxon>Pseudomonadota</taxon>
        <taxon>Alphaproteobacteria</taxon>
        <taxon>Hyphomicrobiales</taxon>
        <taxon>Methylobacteriaceae</taxon>
        <taxon>Methylobacterium</taxon>
    </lineage>
</organism>
<comment type="caution">
    <text evidence="2">The sequence shown here is derived from an EMBL/GenBank/DDBJ whole genome shotgun (WGS) entry which is preliminary data.</text>
</comment>
<proteinExistence type="predicted"/>
<reference evidence="2" key="1">
    <citation type="journal article" date="2021" name="Front. Microbiol.">
        <title>Comprehensive Comparative Genomics and Phenotyping of Methylobacterium Species.</title>
        <authorList>
            <person name="Alessa O."/>
            <person name="Ogura Y."/>
            <person name="Fujitani Y."/>
            <person name="Takami H."/>
            <person name="Hayashi T."/>
            <person name="Sahin N."/>
            <person name="Tani A."/>
        </authorList>
    </citation>
    <scope>NUCLEOTIDE SEQUENCE</scope>
    <source>
        <strain evidence="2">KCTC 52305</strain>
    </source>
</reference>
<gene>
    <name evidence="2" type="ORF">OPKNFCMD_0158</name>
</gene>
<accession>A0ABQ4QRC6</accession>
<dbReference type="RefSeq" id="WP_128561980.1">
    <property type="nucleotide sequence ID" value="NZ_BPQH01000001.1"/>
</dbReference>
<dbReference type="Proteomes" id="UP001055167">
    <property type="component" value="Unassembled WGS sequence"/>
</dbReference>
<feature type="compositionally biased region" description="Low complexity" evidence="1">
    <location>
        <begin position="230"/>
        <end position="239"/>
    </location>
</feature>
<keyword evidence="3" id="KW-1185">Reference proteome</keyword>